<feature type="transmembrane region" description="Helical" evidence="1">
    <location>
        <begin position="15"/>
        <end position="40"/>
    </location>
</feature>
<evidence type="ECO:0000313" key="2">
    <source>
        <dbReference type="EMBL" id="PWN60022.1"/>
    </source>
</evidence>
<keyword evidence="1" id="KW-0812">Transmembrane</keyword>
<keyword evidence="1" id="KW-1133">Transmembrane helix</keyword>
<accession>A0A316WF19</accession>
<dbReference type="AlphaFoldDB" id="A0A316WF19"/>
<comment type="caution">
    <text evidence="2">The sequence shown here is derived from an EMBL/GenBank/DDBJ whole genome shotgun (WGS) entry which is preliminary data.</text>
</comment>
<name>A0A316WF19_9FLAO</name>
<gene>
    <name evidence="2" type="ORF">C1638_020870</name>
</gene>
<keyword evidence="3" id="KW-1185">Reference proteome</keyword>
<evidence type="ECO:0000313" key="3">
    <source>
        <dbReference type="Proteomes" id="UP000236182"/>
    </source>
</evidence>
<dbReference type="EMBL" id="PPEI02000009">
    <property type="protein sequence ID" value="PWN60022.1"/>
    <property type="molecule type" value="Genomic_DNA"/>
</dbReference>
<feature type="transmembrane region" description="Helical" evidence="1">
    <location>
        <begin position="46"/>
        <end position="70"/>
    </location>
</feature>
<dbReference type="Proteomes" id="UP000236182">
    <property type="component" value="Unassembled WGS sequence"/>
</dbReference>
<organism evidence="2 3">
    <name type="scientific">Chryseobacterium oncorhynchi</name>
    <dbReference type="NCBI Taxonomy" id="741074"/>
    <lineage>
        <taxon>Bacteria</taxon>
        <taxon>Pseudomonadati</taxon>
        <taxon>Bacteroidota</taxon>
        <taxon>Flavobacteriia</taxon>
        <taxon>Flavobacteriales</taxon>
        <taxon>Weeksellaceae</taxon>
        <taxon>Chryseobacterium group</taxon>
        <taxon>Chryseobacterium</taxon>
    </lineage>
</organism>
<reference evidence="2" key="1">
    <citation type="submission" date="2018-04" db="EMBL/GenBank/DDBJ databases">
        <title>Draft Genome Sequences of Chryseobacterium lactis NCTC11390T isolated from milk, Chryseobacterium oncorhynchi 701B-08T from rainbow trout, and Chryseobacterium viscerum 687B-08T from diseased fish.</title>
        <authorList>
            <person name="Jeong J.-J."/>
            <person name="Lee Y.J."/>
            <person name="Pathiraja D."/>
            <person name="Park B."/>
            <person name="Choi I.-G."/>
            <person name="Kim K.D."/>
        </authorList>
    </citation>
    <scope>NUCLEOTIDE SEQUENCE [LARGE SCALE GENOMIC DNA]</scope>
    <source>
        <strain evidence="2">701B-08</strain>
    </source>
</reference>
<sequence length="78" mass="9103">MGALAIFKKRFSRKFLINFFVFGLYVAAVKVFAGLMITYFQIDNSGYYLIISLMLLAVTFAFIKYSLYLIKEEKEHLL</sequence>
<evidence type="ECO:0000256" key="1">
    <source>
        <dbReference type="SAM" id="Phobius"/>
    </source>
</evidence>
<proteinExistence type="predicted"/>
<protein>
    <submittedName>
        <fullName evidence="2">Uncharacterized protein</fullName>
    </submittedName>
</protein>
<keyword evidence="1" id="KW-0472">Membrane</keyword>